<dbReference type="PROSITE" id="PS50995">
    <property type="entry name" value="HTH_MARR_2"/>
    <property type="match status" value="1"/>
</dbReference>
<comment type="caution">
    <text evidence="2">The sequence shown here is derived from an EMBL/GenBank/DDBJ whole genome shotgun (WGS) entry which is preliminary data.</text>
</comment>
<keyword evidence="3" id="KW-1185">Reference proteome</keyword>
<dbReference type="Pfam" id="PF12802">
    <property type="entry name" value="MarR_2"/>
    <property type="match status" value="1"/>
</dbReference>
<dbReference type="PANTHER" id="PTHR33164:SF58">
    <property type="entry name" value="DNA-BINDING TRANSCRIPTIONAL REPRESSOR SCOC"/>
    <property type="match status" value="1"/>
</dbReference>
<dbReference type="Gene3D" id="1.10.10.10">
    <property type="entry name" value="Winged helix-like DNA-binding domain superfamily/Winged helix DNA-binding domain"/>
    <property type="match status" value="1"/>
</dbReference>
<sequence length="145" mass="15956">MDAEHLVFGGVFAVANRLQRALDAAMPELTAKQWWLLVMLQTSPGPPTLTELAETADTSHQNIRQILDRLEAKGFVRLAPDEEDARATRIHITAKAHRWGADTDAEARRFMSAMYRGLTPTELDALGKGLALLHSNLSRLDGPSA</sequence>
<dbReference type="InterPro" id="IPR036390">
    <property type="entry name" value="WH_DNA-bd_sf"/>
</dbReference>
<evidence type="ECO:0000259" key="1">
    <source>
        <dbReference type="PROSITE" id="PS50995"/>
    </source>
</evidence>
<protein>
    <submittedName>
        <fullName evidence="2">MarR family winged helix-turn-helix transcriptional regulator</fullName>
    </submittedName>
</protein>
<dbReference type="PANTHER" id="PTHR33164">
    <property type="entry name" value="TRANSCRIPTIONAL REGULATOR, MARR FAMILY"/>
    <property type="match status" value="1"/>
</dbReference>
<evidence type="ECO:0000313" key="3">
    <source>
        <dbReference type="Proteomes" id="UP001596527"/>
    </source>
</evidence>
<dbReference type="SUPFAM" id="SSF46785">
    <property type="entry name" value="Winged helix' DNA-binding domain"/>
    <property type="match status" value="1"/>
</dbReference>
<organism evidence="2 3">
    <name type="scientific">Schaalia naturae</name>
    <dbReference type="NCBI Taxonomy" id="635203"/>
    <lineage>
        <taxon>Bacteria</taxon>
        <taxon>Bacillati</taxon>
        <taxon>Actinomycetota</taxon>
        <taxon>Actinomycetes</taxon>
        <taxon>Actinomycetales</taxon>
        <taxon>Actinomycetaceae</taxon>
        <taxon>Schaalia</taxon>
    </lineage>
</organism>
<dbReference type="RefSeq" id="WP_380971991.1">
    <property type="nucleotide sequence ID" value="NZ_JBHTEF010000001.1"/>
</dbReference>
<dbReference type="InterPro" id="IPR036388">
    <property type="entry name" value="WH-like_DNA-bd_sf"/>
</dbReference>
<dbReference type="Proteomes" id="UP001596527">
    <property type="component" value="Unassembled WGS sequence"/>
</dbReference>
<reference evidence="3" key="1">
    <citation type="journal article" date="2019" name="Int. J. Syst. Evol. Microbiol.">
        <title>The Global Catalogue of Microorganisms (GCM) 10K type strain sequencing project: providing services to taxonomists for standard genome sequencing and annotation.</title>
        <authorList>
            <consortium name="The Broad Institute Genomics Platform"/>
            <consortium name="The Broad Institute Genome Sequencing Center for Infectious Disease"/>
            <person name="Wu L."/>
            <person name="Ma J."/>
        </authorList>
    </citation>
    <scope>NUCLEOTIDE SEQUENCE [LARGE SCALE GENOMIC DNA]</scope>
    <source>
        <strain evidence="3">CCUG 56698</strain>
    </source>
</reference>
<accession>A0ABW2SK30</accession>
<feature type="domain" description="HTH marR-type" evidence="1">
    <location>
        <begin position="1"/>
        <end position="135"/>
    </location>
</feature>
<dbReference type="InterPro" id="IPR039422">
    <property type="entry name" value="MarR/SlyA-like"/>
</dbReference>
<gene>
    <name evidence="2" type="ORF">ACFQWG_03070</name>
</gene>
<dbReference type="EMBL" id="JBHTEF010000001">
    <property type="protein sequence ID" value="MFC7580204.1"/>
    <property type="molecule type" value="Genomic_DNA"/>
</dbReference>
<evidence type="ECO:0000313" key="2">
    <source>
        <dbReference type="EMBL" id="MFC7580204.1"/>
    </source>
</evidence>
<dbReference type="SMART" id="SM00347">
    <property type="entry name" value="HTH_MARR"/>
    <property type="match status" value="1"/>
</dbReference>
<dbReference type="InterPro" id="IPR000835">
    <property type="entry name" value="HTH_MarR-typ"/>
</dbReference>
<proteinExistence type="predicted"/>
<name>A0ABW2SK30_9ACTO</name>